<evidence type="ECO:0000313" key="4">
    <source>
        <dbReference type="Proteomes" id="UP001221142"/>
    </source>
</evidence>
<dbReference type="Proteomes" id="UP001221142">
    <property type="component" value="Unassembled WGS sequence"/>
</dbReference>
<evidence type="ECO:0000259" key="2">
    <source>
        <dbReference type="Pfam" id="PF13391"/>
    </source>
</evidence>
<feature type="compositionally biased region" description="Polar residues" evidence="1">
    <location>
        <begin position="36"/>
        <end position="49"/>
    </location>
</feature>
<evidence type="ECO:0000256" key="1">
    <source>
        <dbReference type="SAM" id="MobiDB-lite"/>
    </source>
</evidence>
<accession>A0AAD7B6T1</accession>
<feature type="region of interest" description="Disordered" evidence="1">
    <location>
        <begin position="1"/>
        <end position="139"/>
    </location>
</feature>
<reference evidence="3" key="1">
    <citation type="submission" date="2023-03" db="EMBL/GenBank/DDBJ databases">
        <title>Massive genome expansion in bonnet fungi (Mycena s.s.) driven by repeated elements and novel gene families across ecological guilds.</title>
        <authorList>
            <consortium name="Lawrence Berkeley National Laboratory"/>
            <person name="Harder C.B."/>
            <person name="Miyauchi S."/>
            <person name="Viragh M."/>
            <person name="Kuo A."/>
            <person name="Thoen E."/>
            <person name="Andreopoulos B."/>
            <person name="Lu D."/>
            <person name="Skrede I."/>
            <person name="Drula E."/>
            <person name="Henrissat B."/>
            <person name="Morin E."/>
            <person name="Kohler A."/>
            <person name="Barry K."/>
            <person name="LaButti K."/>
            <person name="Morin E."/>
            <person name="Salamov A."/>
            <person name="Lipzen A."/>
            <person name="Mereny Z."/>
            <person name="Hegedus B."/>
            <person name="Baldrian P."/>
            <person name="Stursova M."/>
            <person name="Weitz H."/>
            <person name="Taylor A."/>
            <person name="Grigoriev I.V."/>
            <person name="Nagy L.G."/>
            <person name="Martin F."/>
            <person name="Kauserud H."/>
        </authorList>
    </citation>
    <scope>NUCLEOTIDE SEQUENCE</scope>
    <source>
        <strain evidence="3">9284</strain>
    </source>
</reference>
<sequence>MSDPFSSPTAQPGSTFDPFGSPLTPLPPSLPDPSHGRSQQRLASTSPSTLDDAATDPPPSPPSPSETRRIKALSAKSRSTYTSSSLGDETEAFGVHTYTPPSDVEEEDKERIIFEDPTQPDSDELKAPDFTGQQQEPKTRKVLKVIKESPKTRVLITKSIKTQAKNLVRAIDPNSGYCILTGKLGPIVAIQFAHVTPRATKAGNLTVLEWKWGMNFFSLYIDTRFNLILLKSDWHIAMDSYQWALVPHYKIVRELHEWVLAQKVKGGRPRPISEFLKEANKQPSASQPQASTSSQASLSTYTYFMLPLTTALDSPLHRIVDNKKVECAPPYEDLGPLKSHVQPHFVVYALGAKLAAKREELKDGYSSWLEQLSKDASFGQSGRRAADQVKTTLNRVRDIYAEWGPDGEVPDEGDVWYKKIGGD</sequence>
<dbReference type="InterPro" id="IPR003615">
    <property type="entry name" value="HNH_nuc"/>
</dbReference>
<dbReference type="Pfam" id="PF13391">
    <property type="entry name" value="HNH_2"/>
    <property type="match status" value="1"/>
</dbReference>
<gene>
    <name evidence="3" type="ORF">FB45DRAFT_940882</name>
</gene>
<feature type="domain" description="HNH nuclease" evidence="2">
    <location>
        <begin position="178"/>
        <end position="245"/>
    </location>
</feature>
<feature type="compositionally biased region" description="Low complexity" evidence="1">
    <location>
        <begin position="74"/>
        <end position="85"/>
    </location>
</feature>
<organism evidence="3 4">
    <name type="scientific">Roridomyces roridus</name>
    <dbReference type="NCBI Taxonomy" id="1738132"/>
    <lineage>
        <taxon>Eukaryota</taxon>
        <taxon>Fungi</taxon>
        <taxon>Dikarya</taxon>
        <taxon>Basidiomycota</taxon>
        <taxon>Agaricomycotina</taxon>
        <taxon>Agaricomycetes</taxon>
        <taxon>Agaricomycetidae</taxon>
        <taxon>Agaricales</taxon>
        <taxon>Marasmiineae</taxon>
        <taxon>Mycenaceae</taxon>
        <taxon>Roridomyces</taxon>
    </lineage>
</organism>
<evidence type="ECO:0000313" key="3">
    <source>
        <dbReference type="EMBL" id="KAJ7611741.1"/>
    </source>
</evidence>
<protein>
    <recommendedName>
        <fullName evidence="2">HNH nuclease domain-containing protein</fullName>
    </recommendedName>
</protein>
<proteinExistence type="predicted"/>
<keyword evidence="4" id="KW-1185">Reference proteome</keyword>
<dbReference type="AlphaFoldDB" id="A0AAD7B6T1"/>
<feature type="compositionally biased region" description="Polar residues" evidence="1">
    <location>
        <begin position="1"/>
        <end position="14"/>
    </location>
</feature>
<dbReference type="EMBL" id="JARKIF010000032">
    <property type="protein sequence ID" value="KAJ7611741.1"/>
    <property type="molecule type" value="Genomic_DNA"/>
</dbReference>
<comment type="caution">
    <text evidence="3">The sequence shown here is derived from an EMBL/GenBank/DDBJ whole genome shotgun (WGS) entry which is preliminary data.</text>
</comment>
<name>A0AAD7B6T1_9AGAR</name>